<name>A0A9P6C981_9AGAR</name>
<evidence type="ECO:0000313" key="2">
    <source>
        <dbReference type="Proteomes" id="UP000807353"/>
    </source>
</evidence>
<proteinExistence type="predicted"/>
<protein>
    <submittedName>
        <fullName evidence="1">Uncharacterized protein</fullName>
    </submittedName>
</protein>
<dbReference type="Proteomes" id="UP000807353">
    <property type="component" value="Unassembled WGS sequence"/>
</dbReference>
<reference evidence="1" key="1">
    <citation type="submission" date="2020-11" db="EMBL/GenBank/DDBJ databases">
        <authorList>
            <consortium name="DOE Joint Genome Institute"/>
            <person name="Ahrendt S."/>
            <person name="Riley R."/>
            <person name="Andreopoulos W."/>
            <person name="Labutti K."/>
            <person name="Pangilinan J."/>
            <person name="Ruiz-Duenas F.J."/>
            <person name="Barrasa J.M."/>
            <person name="Sanchez-Garcia M."/>
            <person name="Camarero S."/>
            <person name="Miyauchi S."/>
            <person name="Serrano A."/>
            <person name="Linde D."/>
            <person name="Babiker R."/>
            <person name="Drula E."/>
            <person name="Ayuso-Fernandez I."/>
            <person name="Pacheco R."/>
            <person name="Padilla G."/>
            <person name="Ferreira P."/>
            <person name="Barriuso J."/>
            <person name="Kellner H."/>
            <person name="Castanera R."/>
            <person name="Alfaro M."/>
            <person name="Ramirez L."/>
            <person name="Pisabarro A.G."/>
            <person name="Kuo A."/>
            <person name="Tritt A."/>
            <person name="Lipzen A."/>
            <person name="He G."/>
            <person name="Yan M."/>
            <person name="Ng V."/>
            <person name="Cullen D."/>
            <person name="Martin F."/>
            <person name="Rosso M.-N."/>
            <person name="Henrissat B."/>
            <person name="Hibbett D."/>
            <person name="Martinez A.T."/>
            <person name="Grigoriev I.V."/>
        </authorList>
    </citation>
    <scope>NUCLEOTIDE SEQUENCE</scope>
    <source>
        <strain evidence="1">CBS 247.69</strain>
    </source>
</reference>
<keyword evidence="2" id="KW-1185">Reference proteome</keyword>
<dbReference type="OrthoDB" id="3067228at2759"/>
<comment type="caution">
    <text evidence="1">The sequence shown here is derived from an EMBL/GenBank/DDBJ whole genome shotgun (WGS) entry which is preliminary data.</text>
</comment>
<dbReference type="AlphaFoldDB" id="A0A9P6C981"/>
<organism evidence="1 2">
    <name type="scientific">Collybia nuda</name>
    <dbReference type="NCBI Taxonomy" id="64659"/>
    <lineage>
        <taxon>Eukaryota</taxon>
        <taxon>Fungi</taxon>
        <taxon>Dikarya</taxon>
        <taxon>Basidiomycota</taxon>
        <taxon>Agaricomycotina</taxon>
        <taxon>Agaricomycetes</taxon>
        <taxon>Agaricomycetidae</taxon>
        <taxon>Agaricales</taxon>
        <taxon>Tricholomatineae</taxon>
        <taxon>Clitocybaceae</taxon>
        <taxon>Collybia</taxon>
    </lineage>
</organism>
<dbReference type="EMBL" id="MU150389">
    <property type="protein sequence ID" value="KAF9457041.1"/>
    <property type="molecule type" value="Genomic_DNA"/>
</dbReference>
<feature type="non-terminal residue" evidence="1">
    <location>
        <position position="1"/>
    </location>
</feature>
<accession>A0A9P6C981</accession>
<evidence type="ECO:0000313" key="1">
    <source>
        <dbReference type="EMBL" id="KAF9457041.1"/>
    </source>
</evidence>
<gene>
    <name evidence="1" type="ORF">BDZ94DRAFT_1118658</name>
</gene>
<feature type="non-terminal residue" evidence="1">
    <location>
        <position position="64"/>
    </location>
</feature>
<sequence length="64" mass="7289">LLHVLVINGLFPTSPTAPRMAVSIFLLEFYTALFERSCDATHTLARAPNTFYKRRGFVPLNHRV</sequence>